<dbReference type="GO" id="GO:0004534">
    <property type="term" value="F:5'-3' RNA exonuclease activity"/>
    <property type="evidence" value="ECO:0007669"/>
    <property type="project" value="TreeGrafter"/>
</dbReference>
<dbReference type="InterPro" id="IPR003141">
    <property type="entry name" value="Pol/His_phosphatase_N"/>
</dbReference>
<feature type="domain" description="Polymerase/histidinol phosphatase N-terminal" evidence="1">
    <location>
        <begin position="5"/>
        <end position="71"/>
    </location>
</feature>
<evidence type="ECO:0000313" key="2">
    <source>
        <dbReference type="EMBL" id="MCG4745774.1"/>
    </source>
</evidence>
<reference evidence="2" key="3">
    <citation type="submission" date="2022-01" db="EMBL/GenBank/DDBJ databases">
        <title>Collection of gut derived symbiotic bacterial strains cultured from healthy donors.</title>
        <authorList>
            <person name="Lin H."/>
            <person name="Kohout C."/>
            <person name="Waligurski E."/>
            <person name="Pamer E.G."/>
        </authorList>
    </citation>
    <scope>NUCLEOTIDE SEQUENCE</scope>
    <source>
        <strain evidence="2">DFI.6.55</strain>
    </source>
</reference>
<dbReference type="InterPro" id="IPR004013">
    <property type="entry name" value="PHP_dom"/>
</dbReference>
<evidence type="ECO:0000313" key="4">
    <source>
        <dbReference type="Proteomes" id="UP000669239"/>
    </source>
</evidence>
<dbReference type="AlphaFoldDB" id="A0AAW5BSH7"/>
<dbReference type="Pfam" id="PF02811">
    <property type="entry name" value="PHP"/>
    <property type="match status" value="1"/>
</dbReference>
<dbReference type="EMBL" id="JAAITT010000027">
    <property type="protein sequence ID" value="NSJ50561.1"/>
    <property type="molecule type" value="Genomic_DNA"/>
</dbReference>
<dbReference type="InterPro" id="IPR016195">
    <property type="entry name" value="Pol/histidinol_Pase-like"/>
</dbReference>
<dbReference type="Gene3D" id="3.20.20.140">
    <property type="entry name" value="Metal-dependent hydrolases"/>
    <property type="match status" value="1"/>
</dbReference>
<dbReference type="RefSeq" id="WP_165642593.1">
    <property type="nucleotide sequence ID" value="NZ_CAXTHN010000002.1"/>
</dbReference>
<protein>
    <submittedName>
        <fullName evidence="2">PHP domain-containing protein</fullName>
    </submittedName>
</protein>
<reference evidence="3" key="2">
    <citation type="submission" date="2020-02" db="EMBL/GenBank/DDBJ databases">
        <authorList>
            <person name="Littmann E."/>
            <person name="Sorbara M."/>
        </authorList>
    </citation>
    <scope>NUCLEOTIDE SEQUENCE</scope>
    <source>
        <strain evidence="3">MSK.1.17</strain>
    </source>
</reference>
<gene>
    <name evidence="3" type="ORF">G5B36_17890</name>
    <name evidence="2" type="ORF">L0N08_10160</name>
</gene>
<name>A0AAW5BSH7_9FIRM</name>
<dbReference type="Gene3D" id="1.10.150.650">
    <property type="match status" value="1"/>
</dbReference>
<evidence type="ECO:0000313" key="5">
    <source>
        <dbReference type="Proteomes" id="UP001299608"/>
    </source>
</evidence>
<sequence>MGKTIDLHMHSYYSDDGEFTPEELVRKCSSSGIKVMAIADHNSVRANARGKLEAAKAGITYIPAIEIDCTFRGVNLHVLGYGIEYESPDFAEIEDNIAAQGTAASRQMLWATRKMGFQVSEQEMEELAKNNFNKDIWTGEMFAEVLLDKPEYADHPMLRPYRPGGKRADNPYVNFYWDYYSQGKCCYVKMEYPDLEQVVDMVHRNKGCAVLAHPGVNLKGHSGLLEPIIETGLFGIEAFSSYHSPEQAACYYEAARRNGLIYTCGSDYHGKTKPSICLGGYVSLVTDEEILGQLGMLMER</sequence>
<evidence type="ECO:0000259" key="1">
    <source>
        <dbReference type="SMART" id="SM00481"/>
    </source>
</evidence>
<dbReference type="SUPFAM" id="SSF89550">
    <property type="entry name" value="PHP domain-like"/>
    <property type="match status" value="1"/>
</dbReference>
<dbReference type="InterPro" id="IPR052018">
    <property type="entry name" value="PHP_domain"/>
</dbReference>
<accession>A0AAW5BSH7</accession>
<organism evidence="2 5">
    <name type="scientific">Enterocloster aldenensis</name>
    <dbReference type="NCBI Taxonomy" id="358742"/>
    <lineage>
        <taxon>Bacteria</taxon>
        <taxon>Bacillati</taxon>
        <taxon>Bacillota</taxon>
        <taxon>Clostridia</taxon>
        <taxon>Lachnospirales</taxon>
        <taxon>Lachnospiraceae</taxon>
        <taxon>Enterocloster</taxon>
    </lineage>
</organism>
<evidence type="ECO:0000313" key="3">
    <source>
        <dbReference type="EMBL" id="NSJ50561.1"/>
    </source>
</evidence>
<dbReference type="SMART" id="SM00481">
    <property type="entry name" value="POLIIIAc"/>
    <property type="match status" value="1"/>
</dbReference>
<reference evidence="3 4" key="1">
    <citation type="journal article" date="2020" name="Cell Host Microbe">
        <title>Functional and Genomic Variation between Human-Derived Isolates of Lachnospiraceae Reveals Inter- and Intra-Species Diversity.</title>
        <authorList>
            <person name="Sorbara M.T."/>
            <person name="Littmann E.R."/>
            <person name="Fontana E."/>
            <person name="Moody T.U."/>
            <person name="Kohout C.E."/>
            <person name="Gjonbalaj M."/>
            <person name="Eaton V."/>
            <person name="Seok R."/>
            <person name="Leiner I.M."/>
            <person name="Pamer E.G."/>
        </authorList>
    </citation>
    <scope>NUCLEOTIDE SEQUENCE [LARGE SCALE GENOMIC DNA]</scope>
    <source>
        <strain evidence="3 4">MSK.1.17</strain>
    </source>
</reference>
<dbReference type="PANTHER" id="PTHR42924:SF3">
    <property type="entry name" value="POLYMERASE_HISTIDINOL PHOSPHATASE N-TERMINAL DOMAIN-CONTAINING PROTEIN"/>
    <property type="match status" value="1"/>
</dbReference>
<proteinExistence type="predicted"/>
<dbReference type="GO" id="GO:0035312">
    <property type="term" value="F:5'-3' DNA exonuclease activity"/>
    <property type="evidence" value="ECO:0007669"/>
    <property type="project" value="TreeGrafter"/>
</dbReference>
<dbReference type="EMBL" id="JAKNGE010000010">
    <property type="protein sequence ID" value="MCG4745774.1"/>
    <property type="molecule type" value="Genomic_DNA"/>
</dbReference>
<dbReference type="PANTHER" id="PTHR42924">
    <property type="entry name" value="EXONUCLEASE"/>
    <property type="match status" value="1"/>
</dbReference>
<dbReference type="Proteomes" id="UP000669239">
    <property type="component" value="Unassembled WGS sequence"/>
</dbReference>
<dbReference type="Proteomes" id="UP001299608">
    <property type="component" value="Unassembled WGS sequence"/>
</dbReference>
<comment type="caution">
    <text evidence="2">The sequence shown here is derived from an EMBL/GenBank/DDBJ whole genome shotgun (WGS) entry which is preliminary data.</text>
</comment>
<dbReference type="CDD" id="cd07438">
    <property type="entry name" value="PHP_HisPPase_AMP"/>
    <property type="match status" value="1"/>
</dbReference>
<keyword evidence="4" id="KW-1185">Reference proteome</keyword>